<feature type="region of interest" description="Disordered" evidence="2">
    <location>
        <begin position="31"/>
        <end position="60"/>
    </location>
</feature>
<dbReference type="InterPro" id="IPR003323">
    <property type="entry name" value="OTU_dom"/>
</dbReference>
<dbReference type="SUPFAM" id="SSF54001">
    <property type="entry name" value="Cysteine proteinases"/>
    <property type="match status" value="1"/>
</dbReference>
<accession>A0A2B4SIC9</accession>
<organism evidence="4 5">
    <name type="scientific">Stylophora pistillata</name>
    <name type="common">Smooth cauliflower coral</name>
    <dbReference type="NCBI Taxonomy" id="50429"/>
    <lineage>
        <taxon>Eukaryota</taxon>
        <taxon>Metazoa</taxon>
        <taxon>Cnidaria</taxon>
        <taxon>Anthozoa</taxon>
        <taxon>Hexacorallia</taxon>
        <taxon>Scleractinia</taxon>
        <taxon>Astrocoeniina</taxon>
        <taxon>Pocilloporidae</taxon>
        <taxon>Stylophora</taxon>
    </lineage>
</organism>
<evidence type="ECO:0000313" key="4">
    <source>
        <dbReference type="EMBL" id="PFX28328.1"/>
    </source>
</evidence>
<feature type="domain" description="OTU" evidence="3">
    <location>
        <begin position="97"/>
        <end position="177"/>
    </location>
</feature>
<dbReference type="OrthoDB" id="5813749at2759"/>
<dbReference type="PANTHER" id="PTHR12419:SF8">
    <property type="entry name" value="OVARIAN TUMOR DOMAIN-CONTAINING DEUBIQUITINATING ENZYME 4"/>
    <property type="match status" value="1"/>
</dbReference>
<feature type="coiled-coil region" evidence="1">
    <location>
        <begin position="233"/>
        <end position="267"/>
    </location>
</feature>
<dbReference type="Gene3D" id="3.90.70.80">
    <property type="match status" value="1"/>
</dbReference>
<dbReference type="InterPro" id="IPR038765">
    <property type="entry name" value="Papain-like_cys_pep_sf"/>
</dbReference>
<reference evidence="5" key="1">
    <citation type="journal article" date="2017" name="bioRxiv">
        <title>Comparative analysis of the genomes of Stylophora pistillata and Acropora digitifera provides evidence for extensive differences between species of corals.</title>
        <authorList>
            <person name="Voolstra C.R."/>
            <person name="Li Y."/>
            <person name="Liew Y.J."/>
            <person name="Baumgarten S."/>
            <person name="Zoccola D."/>
            <person name="Flot J.-F."/>
            <person name="Tambutte S."/>
            <person name="Allemand D."/>
            <person name="Aranda M."/>
        </authorList>
    </citation>
    <scope>NUCLEOTIDE SEQUENCE [LARGE SCALE GENOMIC DNA]</scope>
</reference>
<dbReference type="AlphaFoldDB" id="A0A2B4SIC9"/>
<dbReference type="InterPro" id="IPR050704">
    <property type="entry name" value="Peptidase_C85-like"/>
</dbReference>
<evidence type="ECO:0000256" key="2">
    <source>
        <dbReference type="SAM" id="MobiDB-lite"/>
    </source>
</evidence>
<comment type="caution">
    <text evidence="4">The sequence shown here is derived from an EMBL/GenBank/DDBJ whole genome shotgun (WGS) entry which is preliminary data.</text>
</comment>
<dbReference type="PANTHER" id="PTHR12419">
    <property type="entry name" value="OTU DOMAIN CONTAINING PROTEIN"/>
    <property type="match status" value="1"/>
</dbReference>
<dbReference type="Pfam" id="PF02338">
    <property type="entry name" value="OTU"/>
    <property type="match status" value="1"/>
</dbReference>
<protein>
    <recommendedName>
        <fullName evidence="3">OTU domain-containing protein</fullName>
    </recommendedName>
</protein>
<dbReference type="GO" id="GO:0004843">
    <property type="term" value="F:cysteine-type deubiquitinase activity"/>
    <property type="evidence" value="ECO:0007669"/>
    <property type="project" value="TreeGrafter"/>
</dbReference>
<evidence type="ECO:0000259" key="3">
    <source>
        <dbReference type="Pfam" id="PF02338"/>
    </source>
</evidence>
<dbReference type="EMBL" id="LSMT01000085">
    <property type="protein sequence ID" value="PFX28328.1"/>
    <property type="molecule type" value="Genomic_DNA"/>
</dbReference>
<evidence type="ECO:0000313" key="5">
    <source>
        <dbReference type="Proteomes" id="UP000225706"/>
    </source>
</evidence>
<dbReference type="Proteomes" id="UP000225706">
    <property type="component" value="Unassembled WGS sequence"/>
</dbReference>
<name>A0A2B4SIC9_STYPI</name>
<keyword evidence="1" id="KW-0175">Coiled coil</keyword>
<gene>
    <name evidence="4" type="ORF">AWC38_SpisGene6944</name>
</gene>
<keyword evidence="5" id="KW-1185">Reference proteome</keyword>
<dbReference type="GO" id="GO:0016579">
    <property type="term" value="P:protein deubiquitination"/>
    <property type="evidence" value="ECO:0007669"/>
    <property type="project" value="TreeGrafter"/>
</dbReference>
<sequence>MFLVPFLLKYVLNPKHADSTYVSDPVKAAADKDQRGAAQDSEELHYEKSHSKTSAIQSSIKKKPVSPQFEEVTLFNRVLLANNLQVHSSIKGDVAVEELGGRQSNLKGFFENGNVGNYLQTMSKDGEWGGEPEIVALASVLKININVVTPSEDLDRAILSYGNSKDPTILLGLYNGHYCSLEPMSREEKDGPVRLSTNLLTDRDIDCLRSTKFQENSPSKPSEEEQPRYQQELDSVTRRFSEARVDLKNLEAENAGLRHHIKTVEMSNYKVQKGLRELEKLLVRHKVVEEDGCSAEKNAVLPSEVRTLQTVRSKVRELIRESEKLFIHTVEDDEGSMANEVRDQD</sequence>
<evidence type="ECO:0000256" key="1">
    <source>
        <dbReference type="SAM" id="Coils"/>
    </source>
</evidence>
<proteinExistence type="predicted"/>